<keyword evidence="3" id="KW-1185">Reference proteome</keyword>
<evidence type="ECO:0000313" key="3">
    <source>
        <dbReference type="Proteomes" id="UP001362999"/>
    </source>
</evidence>
<feature type="region of interest" description="Disordered" evidence="1">
    <location>
        <begin position="241"/>
        <end position="273"/>
    </location>
</feature>
<dbReference type="Proteomes" id="UP001362999">
    <property type="component" value="Unassembled WGS sequence"/>
</dbReference>
<dbReference type="EMBL" id="JAWWNJ010000036">
    <property type="protein sequence ID" value="KAK7023257.1"/>
    <property type="molecule type" value="Genomic_DNA"/>
</dbReference>
<reference evidence="2 3" key="1">
    <citation type="journal article" date="2024" name="J Genomics">
        <title>Draft genome sequencing and assembly of Favolaschia claudopus CIRM-BRFM 2984 isolated from oak limbs.</title>
        <authorList>
            <person name="Navarro D."/>
            <person name="Drula E."/>
            <person name="Chaduli D."/>
            <person name="Cazenave R."/>
            <person name="Ahrendt S."/>
            <person name="Wang J."/>
            <person name="Lipzen A."/>
            <person name="Daum C."/>
            <person name="Barry K."/>
            <person name="Grigoriev I.V."/>
            <person name="Favel A."/>
            <person name="Rosso M.N."/>
            <person name="Martin F."/>
        </authorList>
    </citation>
    <scope>NUCLEOTIDE SEQUENCE [LARGE SCALE GENOMIC DNA]</scope>
    <source>
        <strain evidence="2 3">CIRM-BRFM 2984</strain>
    </source>
</reference>
<comment type="caution">
    <text evidence="2">The sequence shown here is derived from an EMBL/GenBank/DDBJ whole genome shotgun (WGS) entry which is preliminary data.</text>
</comment>
<protein>
    <submittedName>
        <fullName evidence="2">Uncharacterized protein</fullName>
    </submittedName>
</protein>
<evidence type="ECO:0000313" key="2">
    <source>
        <dbReference type="EMBL" id="KAK7023257.1"/>
    </source>
</evidence>
<dbReference type="PRINTS" id="PR01217">
    <property type="entry name" value="PRICHEXTENSN"/>
</dbReference>
<organism evidence="2 3">
    <name type="scientific">Favolaschia claudopus</name>
    <dbReference type="NCBI Taxonomy" id="2862362"/>
    <lineage>
        <taxon>Eukaryota</taxon>
        <taxon>Fungi</taxon>
        <taxon>Dikarya</taxon>
        <taxon>Basidiomycota</taxon>
        <taxon>Agaricomycotina</taxon>
        <taxon>Agaricomycetes</taxon>
        <taxon>Agaricomycetidae</taxon>
        <taxon>Agaricales</taxon>
        <taxon>Marasmiineae</taxon>
        <taxon>Mycenaceae</taxon>
        <taxon>Favolaschia</taxon>
    </lineage>
</organism>
<dbReference type="AlphaFoldDB" id="A0AAW0BB16"/>
<proteinExistence type="predicted"/>
<gene>
    <name evidence="2" type="ORF">R3P38DRAFT_3270784</name>
</gene>
<sequence length="290" mass="31830">MSSLAGPQHRPLIHLHLDLPIVRRFSAALHFSIYTLGSWAPFFLSLRPLRSKRTFRSLQVTTISLRLRTPVLPHVSPLLFSGPPQPPNVVLLPFEDHRSIHTPYSYPLPPPKPRDIAPHIDSEQCPGVIRSSTTVDIPIPRRSCLLPAPPVSPRPFRMLFSSFPLTPVLLPSPPFHTPSSPVSGPSTVVMAAIFIKHPPLPPPTSTLPPVRHPARPPVYPPLRLSTVTVVATSQASLVRLGHAPSHPDPSFVTHGRRSPPRARRSSGDSPMQIQGLSSLDRIHVALAETK</sequence>
<feature type="compositionally biased region" description="Basic residues" evidence="1">
    <location>
        <begin position="254"/>
        <end position="264"/>
    </location>
</feature>
<evidence type="ECO:0000256" key="1">
    <source>
        <dbReference type="SAM" id="MobiDB-lite"/>
    </source>
</evidence>
<name>A0AAW0BB16_9AGAR</name>
<accession>A0AAW0BB16</accession>